<protein>
    <submittedName>
        <fullName evidence="3">DNA repair exonuclease</fullName>
    </submittedName>
</protein>
<dbReference type="CDD" id="cd00840">
    <property type="entry name" value="MPP_Mre11_N"/>
    <property type="match status" value="1"/>
</dbReference>
<evidence type="ECO:0000256" key="1">
    <source>
        <dbReference type="ARBA" id="ARBA00022801"/>
    </source>
</evidence>
<accession>A0ABS4CM44</accession>
<evidence type="ECO:0000313" key="3">
    <source>
        <dbReference type="EMBL" id="MBP1047243.1"/>
    </source>
</evidence>
<dbReference type="InterPro" id="IPR014576">
    <property type="entry name" value="Pesterase_YhaO"/>
</dbReference>
<dbReference type="InterPro" id="IPR029052">
    <property type="entry name" value="Metallo-depent_PP-like"/>
</dbReference>
<dbReference type="InterPro" id="IPR050535">
    <property type="entry name" value="DNA_Repair-Maintenance_Comp"/>
</dbReference>
<feature type="domain" description="Calcineurin-like phosphoesterase" evidence="2">
    <location>
        <begin position="1"/>
        <end position="200"/>
    </location>
</feature>
<reference evidence="3 4" key="1">
    <citation type="submission" date="2020-12" db="EMBL/GenBank/DDBJ databases">
        <title>Vagococcus allomyrinae sp. nov. and Enterococcus lavae sp. nov., isolated from the larvae of Allomyrina dichotoma.</title>
        <authorList>
            <person name="Lee S.D."/>
        </authorList>
    </citation>
    <scope>NUCLEOTIDE SEQUENCE [LARGE SCALE GENOMIC DNA]</scope>
    <source>
        <strain evidence="3 4">BWM-S5</strain>
    </source>
</reference>
<evidence type="ECO:0000259" key="2">
    <source>
        <dbReference type="Pfam" id="PF00149"/>
    </source>
</evidence>
<name>A0ABS4CM44_9ENTE</name>
<dbReference type="Proteomes" id="UP000673375">
    <property type="component" value="Unassembled WGS sequence"/>
</dbReference>
<sequence>MKLLHIADLHLDRSFEGLKAFPDQVAQQLQDANKRVLHNLIDIALKNQVDAVIFAGDTFHHSRTSIQTQAYFFEGLKRLTEEEIHVMISFGNHDYYSKERYWFDFPENVYLFEQEEVETHYFVTRGNERVAVSGFSYRHPWIEESKLPDFPQRAVDADIHIGVYHGELSTDSGSRYAPFSVSGMKALGYDYWALGHIHKPEILSADPLIVYPGTPQGHTKKETGVQGVGLVNVGAGPATIHFSEAAEVYWGKAAYSLKDCGTKKDALTFLEAELLKDVADKQKLTLKEVSLNDIEHLGTDFIISCKNGEILTYLQKKLLEKSRHLFVFHLSVKEQVAGQKIPIHASFQLLEQLERNYLQPDIFAEETKELLQHPQFSRIQSVDAAWREKCIEQADQRIKEYFTIEEDQ</sequence>
<dbReference type="SUPFAM" id="SSF56300">
    <property type="entry name" value="Metallo-dependent phosphatases"/>
    <property type="match status" value="1"/>
</dbReference>
<keyword evidence="3" id="KW-0269">Exonuclease</keyword>
<dbReference type="RefSeq" id="WP_209558030.1">
    <property type="nucleotide sequence ID" value="NZ_JAEDXU010000007.1"/>
</dbReference>
<dbReference type="InterPro" id="IPR041796">
    <property type="entry name" value="Mre11_N"/>
</dbReference>
<keyword evidence="3" id="KW-0540">Nuclease</keyword>
<organism evidence="3 4">
    <name type="scientific">Enterococcus larvae</name>
    <dbReference type="NCBI Taxonomy" id="2794352"/>
    <lineage>
        <taxon>Bacteria</taxon>
        <taxon>Bacillati</taxon>
        <taxon>Bacillota</taxon>
        <taxon>Bacilli</taxon>
        <taxon>Lactobacillales</taxon>
        <taxon>Enterococcaceae</taxon>
        <taxon>Enterococcus</taxon>
    </lineage>
</organism>
<dbReference type="EMBL" id="JAEDXU010000007">
    <property type="protein sequence ID" value="MBP1047243.1"/>
    <property type="molecule type" value="Genomic_DNA"/>
</dbReference>
<keyword evidence="1" id="KW-0378">Hydrolase</keyword>
<dbReference type="Pfam" id="PF00149">
    <property type="entry name" value="Metallophos"/>
    <property type="match status" value="1"/>
</dbReference>
<proteinExistence type="predicted"/>
<dbReference type="PIRSF" id="PIRSF033091">
    <property type="entry name" value="Pesterase_YhaO"/>
    <property type="match status" value="1"/>
</dbReference>
<dbReference type="PANTHER" id="PTHR30337:SF7">
    <property type="entry name" value="PHOSPHOESTERASE"/>
    <property type="match status" value="1"/>
</dbReference>
<dbReference type="InterPro" id="IPR004843">
    <property type="entry name" value="Calcineurin-like_PHP"/>
</dbReference>
<keyword evidence="4" id="KW-1185">Reference proteome</keyword>
<dbReference type="PANTHER" id="PTHR30337">
    <property type="entry name" value="COMPONENT OF ATP-DEPENDENT DSDNA EXONUCLEASE"/>
    <property type="match status" value="1"/>
</dbReference>
<dbReference type="Gene3D" id="3.60.21.10">
    <property type="match status" value="1"/>
</dbReference>
<dbReference type="GO" id="GO:0004527">
    <property type="term" value="F:exonuclease activity"/>
    <property type="evidence" value="ECO:0007669"/>
    <property type="project" value="UniProtKB-KW"/>
</dbReference>
<evidence type="ECO:0000313" key="4">
    <source>
        <dbReference type="Proteomes" id="UP000673375"/>
    </source>
</evidence>
<comment type="caution">
    <text evidence="3">The sequence shown here is derived from an EMBL/GenBank/DDBJ whole genome shotgun (WGS) entry which is preliminary data.</text>
</comment>
<gene>
    <name evidence="3" type="ORF">I6N96_13250</name>
</gene>